<dbReference type="GO" id="GO:0030170">
    <property type="term" value="F:pyridoxal phosphate binding"/>
    <property type="evidence" value="ECO:0007669"/>
    <property type="project" value="TreeGrafter"/>
</dbReference>
<dbReference type="EMBL" id="LBXN01000057">
    <property type="protein sequence ID" value="KKR31920.1"/>
    <property type="molecule type" value="Genomic_DNA"/>
</dbReference>
<keyword evidence="1" id="KW-0808">Transferase</keyword>
<dbReference type="CDD" id="cd00616">
    <property type="entry name" value="AHBA_syn"/>
    <property type="match status" value="1"/>
</dbReference>
<protein>
    <submittedName>
        <fullName evidence="1">DegT/DnrJ/EryC1/StrS aminotransferase family</fullName>
    </submittedName>
</protein>
<dbReference type="Proteomes" id="UP000034539">
    <property type="component" value="Unassembled WGS sequence"/>
</dbReference>
<dbReference type="PATRIC" id="fig|1618450.3.peg.1067"/>
<sequence length="285" mass="32105">YSIIYTGAKPVVVDSENDTGNIDVDLIEAKITKRTKAIMVVHLYGHPVDMDKVIRVAKKHNLYVVEDAAEAHGATYKGQKVGSLGDVGCFSFYGNKIVTTGEGGMVVTNNKDIIDRGKQLKDLAHSPSRRFLHEEIGYNFRMTNMQAALGLAQLEKIDKFLETKKEMAYLYNKSLSGIKGLTLPVEKEYAKNVYWMYSIMVEKEFGLTRDELMLRLKEKGVDTRSYFIPVHKQPALTKRGLFVNEVYPVAEELSEKGLYLPSGLAITNKQIEEVCTKVKDILNEN</sequence>
<evidence type="ECO:0000313" key="1">
    <source>
        <dbReference type="EMBL" id="KKR31920.1"/>
    </source>
</evidence>
<name>A0A0G0SAY2_9BACT</name>
<accession>A0A0G0SAY2</accession>
<dbReference type="Gene3D" id="3.90.1150.10">
    <property type="entry name" value="Aspartate Aminotransferase, domain 1"/>
    <property type="match status" value="1"/>
</dbReference>
<organism evidence="1 2">
    <name type="scientific">Candidatus Gottesmanbacteria bacterium GW2011_GWC2_39_8</name>
    <dbReference type="NCBI Taxonomy" id="1618450"/>
    <lineage>
        <taxon>Bacteria</taxon>
        <taxon>Candidatus Gottesmaniibacteriota</taxon>
    </lineage>
</organism>
<dbReference type="PANTHER" id="PTHR30244:SF34">
    <property type="entry name" value="DTDP-4-AMINO-4,6-DIDEOXYGALACTOSE TRANSAMINASE"/>
    <property type="match status" value="1"/>
</dbReference>
<dbReference type="AlphaFoldDB" id="A0A0G0SAY2"/>
<dbReference type="GO" id="GO:0008483">
    <property type="term" value="F:transaminase activity"/>
    <property type="evidence" value="ECO:0007669"/>
    <property type="project" value="UniProtKB-KW"/>
</dbReference>
<dbReference type="InterPro" id="IPR000653">
    <property type="entry name" value="DegT/StrS_aminotransferase"/>
</dbReference>
<dbReference type="InterPro" id="IPR015422">
    <property type="entry name" value="PyrdxlP-dep_Trfase_small"/>
</dbReference>
<dbReference type="InterPro" id="IPR015421">
    <property type="entry name" value="PyrdxlP-dep_Trfase_major"/>
</dbReference>
<dbReference type="InterPro" id="IPR015424">
    <property type="entry name" value="PyrdxlP-dep_Trfase"/>
</dbReference>
<dbReference type="Pfam" id="PF01041">
    <property type="entry name" value="DegT_DnrJ_EryC1"/>
    <property type="match status" value="1"/>
</dbReference>
<keyword evidence="1" id="KW-0032">Aminotransferase</keyword>
<feature type="non-terminal residue" evidence="1">
    <location>
        <position position="1"/>
    </location>
</feature>
<gene>
    <name evidence="1" type="ORF">UT63_C0057G0008</name>
</gene>
<comment type="caution">
    <text evidence="1">The sequence shown here is derived from an EMBL/GenBank/DDBJ whole genome shotgun (WGS) entry which is preliminary data.</text>
</comment>
<dbReference type="GO" id="GO:0000271">
    <property type="term" value="P:polysaccharide biosynthetic process"/>
    <property type="evidence" value="ECO:0007669"/>
    <property type="project" value="TreeGrafter"/>
</dbReference>
<dbReference type="SUPFAM" id="SSF53383">
    <property type="entry name" value="PLP-dependent transferases"/>
    <property type="match status" value="1"/>
</dbReference>
<evidence type="ECO:0000313" key="2">
    <source>
        <dbReference type="Proteomes" id="UP000034539"/>
    </source>
</evidence>
<reference evidence="1 2" key="1">
    <citation type="journal article" date="2015" name="Nature">
        <title>rRNA introns, odd ribosomes, and small enigmatic genomes across a large radiation of phyla.</title>
        <authorList>
            <person name="Brown C.T."/>
            <person name="Hug L.A."/>
            <person name="Thomas B.C."/>
            <person name="Sharon I."/>
            <person name="Castelle C.J."/>
            <person name="Singh A."/>
            <person name="Wilkins M.J."/>
            <person name="Williams K.H."/>
            <person name="Banfield J.F."/>
        </authorList>
    </citation>
    <scope>NUCLEOTIDE SEQUENCE [LARGE SCALE GENOMIC DNA]</scope>
</reference>
<proteinExistence type="predicted"/>
<dbReference type="Gene3D" id="3.40.640.10">
    <property type="entry name" value="Type I PLP-dependent aspartate aminotransferase-like (Major domain)"/>
    <property type="match status" value="1"/>
</dbReference>
<dbReference type="PANTHER" id="PTHR30244">
    <property type="entry name" value="TRANSAMINASE"/>
    <property type="match status" value="1"/>
</dbReference>